<feature type="compositionally biased region" description="Basic and acidic residues" evidence="3">
    <location>
        <begin position="646"/>
        <end position="664"/>
    </location>
</feature>
<dbReference type="PROSITE" id="PS51293">
    <property type="entry name" value="SANT"/>
    <property type="match status" value="1"/>
</dbReference>
<dbReference type="InterPro" id="IPR039467">
    <property type="entry name" value="TFIIIB_B''_Myb"/>
</dbReference>
<feature type="compositionally biased region" description="Basic residues" evidence="3">
    <location>
        <begin position="421"/>
        <end position="433"/>
    </location>
</feature>
<comment type="caution">
    <text evidence="6">The sequence shown here is derived from an EMBL/GenBank/DDBJ whole genome shotgun (WGS) entry which is preliminary data.</text>
</comment>
<dbReference type="Proteomes" id="UP000593562">
    <property type="component" value="Unassembled WGS sequence"/>
</dbReference>
<evidence type="ECO:0000313" key="7">
    <source>
        <dbReference type="Proteomes" id="UP000593562"/>
    </source>
</evidence>
<dbReference type="GO" id="GO:0001156">
    <property type="term" value="F:TFIIIC-class transcription factor complex binding"/>
    <property type="evidence" value="ECO:0007669"/>
    <property type="project" value="TreeGrafter"/>
</dbReference>
<feature type="region of interest" description="Disordered" evidence="3">
    <location>
        <begin position="468"/>
        <end position="491"/>
    </location>
</feature>
<dbReference type="Gene3D" id="1.10.10.60">
    <property type="entry name" value="Homeodomain-like"/>
    <property type="match status" value="1"/>
</dbReference>
<dbReference type="InterPro" id="IPR001005">
    <property type="entry name" value="SANT/Myb"/>
</dbReference>
<comment type="subcellular location">
    <subcellularLocation>
        <location evidence="1">Nucleus</location>
    </subcellularLocation>
</comment>
<dbReference type="GO" id="GO:0070898">
    <property type="term" value="P:RNA polymerase III preinitiation complex assembly"/>
    <property type="evidence" value="ECO:0007669"/>
    <property type="project" value="TreeGrafter"/>
</dbReference>
<sequence>MDPFDDILSEPAVANARAGGKFQPKAKARVSRPTKSTSTSVLPTLSHDTQQSELANSSSELVARKEAEAASNDLLAGVPQLDNDKTSGLGNSFQSATTDTLHEKVAVADSGVDSSSRIAKVTSENVDIFRGLDFVDDMLTHSTSAAVSDAIKSHHELDMDARPERCKEVAFPNNDGRADVDDTMLEAEEEGAFSGLDTLDIVSDATVVLRHNGKYQPKPKVRTGEERCLGISHQDAIEYGTPSPKSHSLPSGTEWMNESSLPNFPSGGLDDSSMGFDDFISHDTSDCGFATNEEQANPTTTLNSDDVVSVDVHLEEVPKIAEKQSFKVSERASAVSNRSRKAKNASIIGETNEDEDDDAVDDDDYRVDTDDNDDDRVESESRKKRTRSKSKKPVADKEKPIRKRQRANGAQVQSTKDPPKKFSHSTRRKKRHVDKSLLEMPEDEIDYQRLPIKDLILLADYKERLASKEAKASETPLTDQSTNNTFHEEGTFHEDDYNNEEETLASEKGEDYNDYRANYKIQSGPLYFNHQSYMNKTPRARWSKQDTELFYEAVRQFGTDFSMIQQLFPGRTRHQVKLKYKKEERQHPLMLSEAVTSRGKDHSHFQKVIEQLQKVAAEAEQDYNGDDSIGISGDEAQDLPPETNEELVKSKDDEDAAIVDHPDTDVAAVPSPSKNDEDDFDFWSSYKSAF</sequence>
<evidence type="ECO:0008006" key="8">
    <source>
        <dbReference type="Google" id="ProtNLM"/>
    </source>
</evidence>
<protein>
    <recommendedName>
        <fullName evidence="8">SANT domain-containing protein</fullName>
    </recommendedName>
</protein>
<feature type="compositionally biased region" description="Basic residues" evidence="3">
    <location>
        <begin position="382"/>
        <end position="392"/>
    </location>
</feature>
<dbReference type="PROSITE" id="PS51294">
    <property type="entry name" value="HTH_MYB"/>
    <property type="match status" value="1"/>
</dbReference>
<dbReference type="SMART" id="SM00717">
    <property type="entry name" value="SANT"/>
    <property type="match status" value="1"/>
</dbReference>
<dbReference type="GO" id="GO:0005634">
    <property type="term" value="C:nucleus"/>
    <property type="evidence" value="ECO:0007669"/>
    <property type="project" value="UniProtKB-SubCell"/>
</dbReference>
<feature type="compositionally biased region" description="Polar residues" evidence="3">
    <location>
        <begin position="475"/>
        <end position="485"/>
    </location>
</feature>
<dbReference type="PANTHER" id="PTHR22929">
    <property type="entry name" value="RNA POLYMERASE III TRANSCRIPTION INITIATION FACTOR B"/>
    <property type="match status" value="1"/>
</dbReference>
<feature type="domain" description="HTH myb-type" evidence="5">
    <location>
        <begin position="534"/>
        <end position="582"/>
    </location>
</feature>
<feature type="compositionally biased region" description="Polar residues" evidence="3">
    <location>
        <begin position="33"/>
        <end position="60"/>
    </location>
</feature>
<dbReference type="EMBL" id="JAAARO010000007">
    <property type="protein sequence ID" value="KAF5745732.1"/>
    <property type="molecule type" value="Genomic_DNA"/>
</dbReference>
<dbReference type="CDD" id="cd00167">
    <property type="entry name" value="SANT"/>
    <property type="match status" value="1"/>
</dbReference>
<gene>
    <name evidence="6" type="ORF">HS088_TW07G01324</name>
</gene>
<feature type="region of interest" description="Disordered" evidence="3">
    <location>
        <begin position="619"/>
        <end position="680"/>
    </location>
</feature>
<evidence type="ECO:0000256" key="1">
    <source>
        <dbReference type="ARBA" id="ARBA00004123"/>
    </source>
</evidence>
<dbReference type="InParanoid" id="A0A7J7DHB1"/>
<dbReference type="InterPro" id="IPR017884">
    <property type="entry name" value="SANT_dom"/>
</dbReference>
<dbReference type="InterPro" id="IPR017930">
    <property type="entry name" value="Myb_dom"/>
</dbReference>
<dbReference type="PANTHER" id="PTHR22929:SF0">
    <property type="entry name" value="TRANSCRIPTION FACTOR TFIIIB COMPONENT B'' HOMOLOG"/>
    <property type="match status" value="1"/>
</dbReference>
<feature type="domain" description="SANT" evidence="4">
    <location>
        <begin position="541"/>
        <end position="585"/>
    </location>
</feature>
<feature type="region of interest" description="Disordered" evidence="3">
    <location>
        <begin position="1"/>
        <end position="94"/>
    </location>
</feature>
<feature type="region of interest" description="Disordered" evidence="3">
    <location>
        <begin position="237"/>
        <end position="277"/>
    </location>
</feature>
<dbReference type="OrthoDB" id="272624at2759"/>
<reference evidence="6 7" key="1">
    <citation type="journal article" date="2020" name="Nat. Commun.">
        <title>Genome of Tripterygium wilfordii and identification of cytochrome P450 involved in triptolide biosynthesis.</title>
        <authorList>
            <person name="Tu L."/>
            <person name="Su P."/>
            <person name="Zhang Z."/>
            <person name="Gao L."/>
            <person name="Wang J."/>
            <person name="Hu T."/>
            <person name="Zhou J."/>
            <person name="Zhang Y."/>
            <person name="Zhao Y."/>
            <person name="Liu Y."/>
            <person name="Song Y."/>
            <person name="Tong Y."/>
            <person name="Lu Y."/>
            <person name="Yang J."/>
            <person name="Xu C."/>
            <person name="Jia M."/>
            <person name="Peters R.J."/>
            <person name="Huang L."/>
            <person name="Gao W."/>
        </authorList>
    </citation>
    <scope>NUCLEOTIDE SEQUENCE [LARGE SCALE GENOMIC DNA]</scope>
    <source>
        <strain evidence="7">cv. XIE 37</strain>
        <tissue evidence="6">Leaf</tissue>
    </source>
</reference>
<accession>A0A7J7DHB1</accession>
<keyword evidence="7" id="KW-1185">Reference proteome</keyword>
<dbReference type="AlphaFoldDB" id="A0A7J7DHB1"/>
<dbReference type="Pfam" id="PF15963">
    <property type="entry name" value="Myb_DNA-bind_7"/>
    <property type="match status" value="1"/>
</dbReference>
<evidence type="ECO:0000259" key="4">
    <source>
        <dbReference type="PROSITE" id="PS51293"/>
    </source>
</evidence>
<dbReference type="InterPro" id="IPR009057">
    <property type="entry name" value="Homeodomain-like_sf"/>
</dbReference>
<organism evidence="6 7">
    <name type="scientific">Tripterygium wilfordii</name>
    <name type="common">Thunder God vine</name>
    <dbReference type="NCBI Taxonomy" id="458696"/>
    <lineage>
        <taxon>Eukaryota</taxon>
        <taxon>Viridiplantae</taxon>
        <taxon>Streptophyta</taxon>
        <taxon>Embryophyta</taxon>
        <taxon>Tracheophyta</taxon>
        <taxon>Spermatophyta</taxon>
        <taxon>Magnoliopsida</taxon>
        <taxon>eudicotyledons</taxon>
        <taxon>Gunneridae</taxon>
        <taxon>Pentapetalae</taxon>
        <taxon>rosids</taxon>
        <taxon>fabids</taxon>
        <taxon>Celastrales</taxon>
        <taxon>Celastraceae</taxon>
        <taxon>Tripterygium</taxon>
    </lineage>
</organism>
<evidence type="ECO:0000313" key="6">
    <source>
        <dbReference type="EMBL" id="KAF5745732.1"/>
    </source>
</evidence>
<feature type="region of interest" description="Disordered" evidence="3">
    <location>
        <begin position="326"/>
        <end position="440"/>
    </location>
</feature>
<proteinExistence type="predicted"/>
<evidence type="ECO:0000256" key="2">
    <source>
        <dbReference type="ARBA" id="ARBA00023242"/>
    </source>
</evidence>
<feature type="compositionally biased region" description="Polar residues" evidence="3">
    <location>
        <begin position="243"/>
        <end position="263"/>
    </location>
</feature>
<dbReference type="GO" id="GO:0000126">
    <property type="term" value="C:transcription factor TFIIIB complex"/>
    <property type="evidence" value="ECO:0007669"/>
    <property type="project" value="TreeGrafter"/>
</dbReference>
<name>A0A7J7DHB1_TRIWF</name>
<keyword evidence="2" id="KW-0539">Nucleus</keyword>
<dbReference type="SUPFAM" id="SSF46689">
    <property type="entry name" value="Homeodomain-like"/>
    <property type="match status" value="1"/>
</dbReference>
<evidence type="ECO:0000256" key="3">
    <source>
        <dbReference type="SAM" id="MobiDB-lite"/>
    </source>
</evidence>
<evidence type="ECO:0000259" key="5">
    <source>
        <dbReference type="PROSITE" id="PS51294"/>
    </source>
</evidence>
<dbReference type="FunCoup" id="A0A7J7DHB1">
    <property type="interactions" value="42"/>
</dbReference>
<feature type="compositionally biased region" description="Acidic residues" evidence="3">
    <location>
        <begin position="351"/>
        <end position="377"/>
    </location>
</feature>